<comment type="similarity">
    <text evidence="1">Belongs to the ATP-dependent AMP-binding enzyme family.</text>
</comment>
<dbReference type="PANTHER" id="PTHR43201:SF8">
    <property type="entry name" value="ACYL-COA SYNTHETASE FAMILY MEMBER 3"/>
    <property type="match status" value="1"/>
</dbReference>
<protein>
    <submittedName>
        <fullName evidence="3">Long-chain fatty acid--CoA ligase</fullName>
    </submittedName>
</protein>
<dbReference type="InterPro" id="IPR020845">
    <property type="entry name" value="AMP-binding_CS"/>
</dbReference>
<sequence length="562" mass="59898">MTTSTPVFAETVLTPEQRAVVAADDSIGGGNLLTRAIAHSPRPDTAFVHSARPVVGLDGTARHDYSLRQIDELAQSWSAWYLARGIKPRERVAIWFEDSFAYSVHFYALAQIGAVAVLINSKATAAIATSLLEQTEATGLYADRSRLRLLADADGLPDCVAWTQSEEELPAPPAATLPEAERYRHVTEDPVVVLHSSGTTGRPKPTIHTHGSIVAGPKFRLLDHTEQPGALMMTALPQSHLGCIAYTVYAVLGGTPVVALNDRSGDELAAAVAKFRPTAVMSFAHAYAELAALDLAPGTLDSVAAWVSIGDAVHHAHIRKVLAQRSPELPAAAFLDRLGTTELGWGVLLKARTLDDERNDRCAGKPVGVAEVAVLRPDGTHADVNEVGFLAARGPAITPGYWGDSVTTYRFKLAGHWLPGDMAYKDENGDFFLVDRAADAIRTETGTGYSVLMEEVLLAEVDAVDDVAVAAGRLDGRTVPVAVVTAKADAAAEPEKLLLRANEALRTAGHPELALLEVARTEADFPVGVTGKVLKRTLREKYADIAAYAQGNADKQLARAAA</sequence>
<gene>
    <name evidence="3" type="ORF">DY218_10450</name>
</gene>
<dbReference type="GO" id="GO:0031956">
    <property type="term" value="F:medium-chain fatty acid-CoA ligase activity"/>
    <property type="evidence" value="ECO:0007669"/>
    <property type="project" value="TreeGrafter"/>
</dbReference>
<dbReference type="RefSeq" id="WP_128555663.1">
    <property type="nucleotide sequence ID" value="NZ_QUAK01000056.1"/>
</dbReference>
<dbReference type="AlphaFoldDB" id="A0A372M8L9"/>
<evidence type="ECO:0000259" key="2">
    <source>
        <dbReference type="Pfam" id="PF00501"/>
    </source>
</evidence>
<dbReference type="PANTHER" id="PTHR43201">
    <property type="entry name" value="ACYL-COA SYNTHETASE"/>
    <property type="match status" value="1"/>
</dbReference>
<dbReference type="OrthoDB" id="4495845at2"/>
<dbReference type="CDD" id="cd04433">
    <property type="entry name" value="AFD_class_I"/>
    <property type="match status" value="1"/>
</dbReference>
<proteinExistence type="inferred from homology"/>
<accession>A0A372M8L9</accession>
<keyword evidence="3" id="KW-0436">Ligase</keyword>
<dbReference type="GO" id="GO:0006631">
    <property type="term" value="P:fatty acid metabolic process"/>
    <property type="evidence" value="ECO:0007669"/>
    <property type="project" value="TreeGrafter"/>
</dbReference>
<organism evidence="3 4">
    <name type="scientific">Streptomyces triticagri</name>
    <dbReference type="NCBI Taxonomy" id="2293568"/>
    <lineage>
        <taxon>Bacteria</taxon>
        <taxon>Bacillati</taxon>
        <taxon>Actinomycetota</taxon>
        <taxon>Actinomycetes</taxon>
        <taxon>Kitasatosporales</taxon>
        <taxon>Streptomycetaceae</taxon>
        <taxon>Streptomyces</taxon>
    </lineage>
</organism>
<dbReference type="InterPro" id="IPR000873">
    <property type="entry name" value="AMP-dep_synth/lig_dom"/>
</dbReference>
<keyword evidence="4" id="KW-1185">Reference proteome</keyword>
<dbReference type="Proteomes" id="UP000263094">
    <property type="component" value="Unassembled WGS sequence"/>
</dbReference>
<dbReference type="Gene3D" id="3.30.300.30">
    <property type="match status" value="1"/>
</dbReference>
<dbReference type="InterPro" id="IPR045851">
    <property type="entry name" value="AMP-bd_C_sf"/>
</dbReference>
<dbReference type="InterPro" id="IPR042099">
    <property type="entry name" value="ANL_N_sf"/>
</dbReference>
<feature type="domain" description="AMP-dependent synthetase/ligase" evidence="2">
    <location>
        <begin position="56"/>
        <end position="402"/>
    </location>
</feature>
<dbReference type="EMBL" id="QUAK01000056">
    <property type="protein sequence ID" value="RFU86783.1"/>
    <property type="molecule type" value="Genomic_DNA"/>
</dbReference>
<dbReference type="PROSITE" id="PS00455">
    <property type="entry name" value="AMP_BINDING"/>
    <property type="match status" value="1"/>
</dbReference>
<reference evidence="3 4" key="1">
    <citation type="submission" date="2018-08" db="EMBL/GenBank/DDBJ databases">
        <title>Isolation, diversity and antifungal activity of Actinobacteria from wheat.</title>
        <authorList>
            <person name="Han C."/>
        </authorList>
    </citation>
    <scope>NUCLEOTIDE SEQUENCE [LARGE SCALE GENOMIC DNA]</scope>
    <source>
        <strain evidence="3 4">NEAU-YY421</strain>
    </source>
</reference>
<evidence type="ECO:0000313" key="4">
    <source>
        <dbReference type="Proteomes" id="UP000263094"/>
    </source>
</evidence>
<evidence type="ECO:0000313" key="3">
    <source>
        <dbReference type="EMBL" id="RFU86783.1"/>
    </source>
</evidence>
<comment type="caution">
    <text evidence="3">The sequence shown here is derived from an EMBL/GenBank/DDBJ whole genome shotgun (WGS) entry which is preliminary data.</text>
</comment>
<dbReference type="Gene3D" id="3.40.50.12780">
    <property type="entry name" value="N-terminal domain of ligase-like"/>
    <property type="match status" value="1"/>
</dbReference>
<dbReference type="SUPFAM" id="SSF56801">
    <property type="entry name" value="Acetyl-CoA synthetase-like"/>
    <property type="match status" value="1"/>
</dbReference>
<dbReference type="Pfam" id="PF00501">
    <property type="entry name" value="AMP-binding"/>
    <property type="match status" value="1"/>
</dbReference>
<evidence type="ECO:0000256" key="1">
    <source>
        <dbReference type="ARBA" id="ARBA00006432"/>
    </source>
</evidence>
<name>A0A372M8L9_9ACTN</name>